<dbReference type="AlphaFoldDB" id="A0A382QCG6"/>
<organism evidence="1">
    <name type="scientific">marine metagenome</name>
    <dbReference type="NCBI Taxonomy" id="408172"/>
    <lineage>
        <taxon>unclassified sequences</taxon>
        <taxon>metagenomes</taxon>
        <taxon>ecological metagenomes</taxon>
    </lineage>
</organism>
<accession>A0A382QCG6</accession>
<sequence length="61" mass="6904">FTPLLHLDTHTKLVQYIKLAVAECGLGSEATRPPRLELKGNERETILEIIRHGIKTRPEIS</sequence>
<feature type="non-terminal residue" evidence="1">
    <location>
        <position position="1"/>
    </location>
</feature>
<name>A0A382QCG6_9ZZZZ</name>
<evidence type="ECO:0000313" key="1">
    <source>
        <dbReference type="EMBL" id="SVC82252.1"/>
    </source>
</evidence>
<dbReference type="SUPFAM" id="SSF51569">
    <property type="entry name" value="Aldolase"/>
    <property type="match status" value="1"/>
</dbReference>
<evidence type="ECO:0008006" key="2">
    <source>
        <dbReference type="Google" id="ProtNLM"/>
    </source>
</evidence>
<proteinExistence type="predicted"/>
<dbReference type="EMBL" id="UINC01112954">
    <property type="protein sequence ID" value="SVC82252.1"/>
    <property type="molecule type" value="Genomic_DNA"/>
</dbReference>
<gene>
    <name evidence="1" type="ORF">METZ01_LOCUS335106</name>
</gene>
<protein>
    <recommendedName>
        <fullName evidence="2">Dihydrodipicolinate synthase family protein</fullName>
    </recommendedName>
</protein>
<reference evidence="1" key="1">
    <citation type="submission" date="2018-05" db="EMBL/GenBank/DDBJ databases">
        <authorList>
            <person name="Lanie J.A."/>
            <person name="Ng W.-L."/>
            <person name="Kazmierczak K.M."/>
            <person name="Andrzejewski T.M."/>
            <person name="Davidsen T.M."/>
            <person name="Wayne K.J."/>
            <person name="Tettelin H."/>
            <person name="Glass J.I."/>
            <person name="Rusch D."/>
            <person name="Podicherti R."/>
            <person name="Tsui H.-C.T."/>
            <person name="Winkler M.E."/>
        </authorList>
    </citation>
    <scope>NUCLEOTIDE SEQUENCE</scope>
</reference>